<dbReference type="GO" id="GO:0015213">
    <property type="term" value="F:uridine transmembrane transporter activity"/>
    <property type="evidence" value="ECO:0007669"/>
    <property type="project" value="TreeGrafter"/>
</dbReference>
<dbReference type="PANTHER" id="PTHR23522">
    <property type="entry name" value="BLL5896 PROTEIN"/>
    <property type="match status" value="1"/>
</dbReference>
<accession>A0A3B1DNL3</accession>
<keyword evidence="6 7" id="KW-0472">Membrane</keyword>
<dbReference type="Pfam" id="PF03825">
    <property type="entry name" value="Nuc_H_symport"/>
    <property type="match status" value="1"/>
</dbReference>
<reference evidence="8" key="1">
    <citation type="submission" date="2018-06" db="EMBL/GenBank/DDBJ databases">
        <authorList>
            <person name="Zhirakovskaya E."/>
        </authorList>
    </citation>
    <scope>NUCLEOTIDE SEQUENCE</scope>
</reference>
<feature type="transmembrane region" description="Helical" evidence="7">
    <location>
        <begin position="222"/>
        <end position="240"/>
    </location>
</feature>
<feature type="transmembrane region" description="Helical" evidence="7">
    <location>
        <begin position="79"/>
        <end position="98"/>
    </location>
</feature>
<feature type="transmembrane region" description="Helical" evidence="7">
    <location>
        <begin position="110"/>
        <end position="133"/>
    </location>
</feature>
<feature type="transmembrane region" description="Helical" evidence="7">
    <location>
        <begin position="171"/>
        <end position="191"/>
    </location>
</feature>
<feature type="transmembrane region" description="Helical" evidence="7">
    <location>
        <begin position="21"/>
        <end position="43"/>
    </location>
</feature>
<evidence type="ECO:0000256" key="1">
    <source>
        <dbReference type="ARBA" id="ARBA00004651"/>
    </source>
</evidence>
<feature type="transmembrane region" description="Helical" evidence="7">
    <location>
        <begin position="570"/>
        <end position="589"/>
    </location>
</feature>
<dbReference type="InterPro" id="IPR036259">
    <property type="entry name" value="MFS_trans_sf"/>
</dbReference>
<evidence type="ECO:0000256" key="4">
    <source>
        <dbReference type="ARBA" id="ARBA00022692"/>
    </source>
</evidence>
<keyword evidence="2" id="KW-0813">Transport</keyword>
<organism evidence="8">
    <name type="scientific">hydrothermal vent metagenome</name>
    <dbReference type="NCBI Taxonomy" id="652676"/>
    <lineage>
        <taxon>unclassified sequences</taxon>
        <taxon>metagenomes</taxon>
        <taxon>ecological metagenomes</taxon>
    </lineage>
</organism>
<dbReference type="SUPFAM" id="SSF103473">
    <property type="entry name" value="MFS general substrate transporter"/>
    <property type="match status" value="1"/>
</dbReference>
<feature type="transmembrane region" description="Helical" evidence="7">
    <location>
        <begin position="145"/>
        <end position="165"/>
    </location>
</feature>
<dbReference type="InterPro" id="IPR004740">
    <property type="entry name" value="Nuc_H_symport"/>
</dbReference>
<name>A0A3B1DNL3_9ZZZZ</name>
<keyword evidence="5 7" id="KW-1133">Transmembrane helix</keyword>
<evidence type="ECO:0000256" key="5">
    <source>
        <dbReference type="ARBA" id="ARBA00022989"/>
    </source>
</evidence>
<evidence type="ECO:0000256" key="2">
    <source>
        <dbReference type="ARBA" id="ARBA00022448"/>
    </source>
</evidence>
<evidence type="ECO:0000256" key="7">
    <source>
        <dbReference type="SAM" id="Phobius"/>
    </source>
</evidence>
<keyword evidence="4 7" id="KW-0812">Transmembrane</keyword>
<evidence type="ECO:0000313" key="8">
    <source>
        <dbReference type="EMBL" id="VAX38443.1"/>
    </source>
</evidence>
<dbReference type="AlphaFoldDB" id="A0A3B1DNL3"/>
<dbReference type="EMBL" id="UOGL01000204">
    <property type="protein sequence ID" value="VAX38443.1"/>
    <property type="molecule type" value="Genomic_DNA"/>
</dbReference>
<feature type="transmembrane region" description="Helical" evidence="7">
    <location>
        <begin position="49"/>
        <end position="67"/>
    </location>
</feature>
<dbReference type="GO" id="GO:0005886">
    <property type="term" value="C:plasma membrane"/>
    <property type="evidence" value="ECO:0007669"/>
    <property type="project" value="UniProtKB-SubCell"/>
</dbReference>
<proteinExistence type="predicted"/>
<evidence type="ECO:0000256" key="3">
    <source>
        <dbReference type="ARBA" id="ARBA00022475"/>
    </source>
</evidence>
<feature type="transmembrane region" description="Helical" evidence="7">
    <location>
        <begin position="260"/>
        <end position="277"/>
    </location>
</feature>
<keyword evidence="3" id="KW-1003">Cell membrane</keyword>
<gene>
    <name evidence="8" type="ORF">MNBD_PLANCTO02-554</name>
</gene>
<sequence length="613" mass="67286">MTTSTTPKQSMIGPRLSIMMFLQFFIWGSWYVAAPGYLVSIGFGAADFGWTYSVGPIAGMISPFLVGMIADRFFATERVLGLMHLLAGGIMLYATTLMGGGETVAATPFVINFVFFAHMLCFFPTLSLTNTLAMHNMTDSEKQFPMIRVFGTIGWIVAGFMVGTFDWGTSINMFKLAGWSAILLGLYSFSLPHTPPPSKGKKISARELLGLDAFVLLKKRSFFIFMVCSFLVCIPLAFYYQIAYRAVLVSGVTNAPAKMAFGQVSEILFMLLMPFFFKRLGVKWMLFVGILAWVIRYALFAIGTPHEVLWMMMAGILLHGICYDFFFVTGQIYTDKSAPEEIRGQAQGMLVLFTLGIGMFIGAQVAGRVEGAFTPEATLWSKYESQEIAGVMNDIKKTQSELNEADKKSLEGGLVALGGQGILPPEKGSGGFSVVGTLKKLFGVKNETPIHINSENKKNLTTQLKPLTKDIQSEIEKQLAIIDDKEKTSKEKKAARKELKEAGEEGVKKNAGILKDISTSLAENHVAQLKPAPPETVKSLLVQKVSNAYIAAYKGDVEFKGMKQMDWKSIWAYPAAGAAVILLIFLLLFKDDTKTEVVTDNEVATAAAAEEMV</sequence>
<dbReference type="GO" id="GO:0015212">
    <property type="term" value="F:cytidine transmembrane transporter activity"/>
    <property type="evidence" value="ECO:0007669"/>
    <property type="project" value="TreeGrafter"/>
</dbReference>
<feature type="transmembrane region" description="Helical" evidence="7">
    <location>
        <begin position="349"/>
        <end position="367"/>
    </location>
</feature>
<protein>
    <submittedName>
        <fullName evidence="8">Nucleoside transporter yegT</fullName>
    </submittedName>
</protein>
<feature type="transmembrane region" description="Helical" evidence="7">
    <location>
        <begin position="308"/>
        <end position="328"/>
    </location>
</feature>
<feature type="transmembrane region" description="Helical" evidence="7">
    <location>
        <begin position="284"/>
        <end position="302"/>
    </location>
</feature>
<comment type="subcellular location">
    <subcellularLocation>
        <location evidence="1">Cell membrane</location>
        <topology evidence="1">Multi-pass membrane protein</topology>
    </subcellularLocation>
</comment>
<dbReference type="CDD" id="cd06177">
    <property type="entry name" value="MFS_NHS"/>
    <property type="match status" value="1"/>
</dbReference>
<dbReference type="PANTHER" id="PTHR23522:SF4">
    <property type="entry name" value="NUCLEOSIDE PERMEASE NUPG-RELATED"/>
    <property type="match status" value="1"/>
</dbReference>
<dbReference type="Gene3D" id="1.20.1250.20">
    <property type="entry name" value="MFS general substrate transporter like domains"/>
    <property type="match status" value="2"/>
</dbReference>
<evidence type="ECO:0000256" key="6">
    <source>
        <dbReference type="ARBA" id="ARBA00023136"/>
    </source>
</evidence>